<keyword evidence="1" id="KW-0378">Hydrolase</keyword>
<dbReference type="PANTHER" id="PTHR22939">
    <property type="entry name" value="SERINE PROTEASE FAMILY S1C HTRA-RELATED"/>
    <property type="match status" value="1"/>
</dbReference>
<organism evidence="1 2">
    <name type="scientific">Thiorhodovibrio winogradskyi</name>
    <dbReference type="NCBI Taxonomy" id="77007"/>
    <lineage>
        <taxon>Bacteria</taxon>
        <taxon>Pseudomonadati</taxon>
        <taxon>Pseudomonadota</taxon>
        <taxon>Gammaproteobacteria</taxon>
        <taxon>Chromatiales</taxon>
        <taxon>Chromatiaceae</taxon>
        <taxon>Thiorhodovibrio</taxon>
    </lineage>
</organism>
<name>A0ABZ0SE22_9GAMM</name>
<sequence>MTQAVIAAVPGGLPANRPWPRGTGRLALAFLVLTTSACQGTHPTASRQSPVPESPAAQSASALIPEVPYRKASGGYPSLAPMLTRITPAVVNVSVVSEVMIEDHPFLRDPQFRRFLENFDIQLPPPGGGVQQHGSVGSGFLLDGRRGLVLTNAHVIEDATDITITLKDRRNLKARVIGRDPGSDIALLRIPPVAIDGLTWGDSNALEVGDFVIVIGNPFGLGQTVTSGIVSALERSGIAGDRLGDLIQTDASINPGNSGGPLINLAGEVVGINSALLGPAGGNIGIGFAVPSNRVRQSLARIMGQTDSARRALP</sequence>
<dbReference type="PRINTS" id="PR00834">
    <property type="entry name" value="PROTEASES2C"/>
</dbReference>
<dbReference type="EC" id="3.4.21.107" evidence="1"/>
<dbReference type="PANTHER" id="PTHR22939:SF129">
    <property type="entry name" value="SERINE PROTEASE HTRA2, MITOCHONDRIAL"/>
    <property type="match status" value="1"/>
</dbReference>
<dbReference type="RefSeq" id="WP_328984905.1">
    <property type="nucleotide sequence ID" value="NZ_CP121472.1"/>
</dbReference>
<dbReference type="InterPro" id="IPR009003">
    <property type="entry name" value="Peptidase_S1_PA"/>
</dbReference>
<dbReference type="EMBL" id="CP121472">
    <property type="protein sequence ID" value="WPL19157.1"/>
    <property type="molecule type" value="Genomic_DNA"/>
</dbReference>
<dbReference type="GO" id="GO:0016787">
    <property type="term" value="F:hydrolase activity"/>
    <property type="evidence" value="ECO:0007669"/>
    <property type="project" value="UniProtKB-KW"/>
</dbReference>
<evidence type="ECO:0000313" key="2">
    <source>
        <dbReference type="Proteomes" id="UP001432180"/>
    </source>
</evidence>
<dbReference type="SUPFAM" id="SSF50494">
    <property type="entry name" value="Trypsin-like serine proteases"/>
    <property type="match status" value="1"/>
</dbReference>
<keyword evidence="2" id="KW-1185">Reference proteome</keyword>
<accession>A0ABZ0SE22</accession>
<evidence type="ECO:0000313" key="1">
    <source>
        <dbReference type="EMBL" id="WPL19157.1"/>
    </source>
</evidence>
<dbReference type="Pfam" id="PF13365">
    <property type="entry name" value="Trypsin_2"/>
    <property type="match status" value="1"/>
</dbReference>
<dbReference type="InterPro" id="IPR001940">
    <property type="entry name" value="Peptidase_S1C"/>
</dbReference>
<dbReference type="Proteomes" id="UP001432180">
    <property type="component" value="Chromosome"/>
</dbReference>
<gene>
    <name evidence="1" type="primary">degP</name>
    <name evidence="1" type="ORF">Thiowin_04263</name>
</gene>
<proteinExistence type="predicted"/>
<reference evidence="1 2" key="1">
    <citation type="journal article" date="2023" name="Microorganisms">
        <title>Thiorhodovibrio frisius and Trv. litoralis spp. nov., Two Novel Members from a Clade of Fastidious Purple Sulfur Bacteria That Exhibit Unique Red-Shifted Light-Harvesting Capabilities.</title>
        <authorList>
            <person name="Methner A."/>
            <person name="Kuzyk S.B."/>
            <person name="Petersen J."/>
            <person name="Bauer S."/>
            <person name="Brinkmann H."/>
            <person name="Sichau K."/>
            <person name="Wanner G."/>
            <person name="Wolf J."/>
            <person name="Neumann-Schaal M."/>
            <person name="Henke P."/>
            <person name="Tank M."/>
            <person name="Sproer C."/>
            <person name="Bunk B."/>
            <person name="Overmann J."/>
        </authorList>
    </citation>
    <scope>NUCLEOTIDE SEQUENCE [LARGE SCALE GENOMIC DNA]</scope>
    <source>
        <strain evidence="1 2">DSM 6702</strain>
    </source>
</reference>
<dbReference type="Gene3D" id="2.40.10.120">
    <property type="match status" value="1"/>
</dbReference>
<protein>
    <submittedName>
        <fullName evidence="1">Periplasmic serine endoprotease DegP</fullName>
        <ecNumber evidence="1">3.4.21.107</ecNumber>
    </submittedName>
</protein>